<accession>A0A3A5MTK1</accession>
<dbReference type="Gene3D" id="2.60.40.2700">
    <property type="match status" value="2"/>
</dbReference>
<protein>
    <submittedName>
        <fullName evidence="3">CAP domain-containing protein</fullName>
    </submittedName>
</protein>
<gene>
    <name evidence="3" type="ORF">D6T64_10530</name>
</gene>
<dbReference type="SUPFAM" id="SSF55797">
    <property type="entry name" value="PR-1-like"/>
    <property type="match status" value="1"/>
</dbReference>
<evidence type="ECO:0000256" key="1">
    <source>
        <dbReference type="SAM" id="SignalP"/>
    </source>
</evidence>
<dbReference type="EMBL" id="QZVS01000082">
    <property type="protein sequence ID" value="RJT88554.1"/>
    <property type="molecule type" value="Genomic_DNA"/>
</dbReference>
<feature type="chain" id="PRO_5017422467" evidence="1">
    <location>
        <begin position="35"/>
        <end position="339"/>
    </location>
</feature>
<proteinExistence type="predicted"/>
<sequence length="339" mass="34011">MLTVTTRTTVSRWIGVAVLSTALTLGSIAGPALAAPSDIDRILVDTNMARAAAGLPALKHNLAIDAVAQAWAQKMATDGFAHNPSYSTQIPAGWSLASENIAGGYSAATVVNAWLNSPGHRTNIMSAATDIGIGFYVAPNGTAYSVQNFAKYPPSTTSATLTATPTPTVSGSALLGRTLTANAGAWGPAPVTLGFQWTSSGVKIPGATAPTYVPVAADLGKRLAVTVTGTKAGYTTVAKASAGTAAVKGTLTATPTPTISGTAKVGQILSARVGTWSPAPVTLLYQWARGGTAISGATASTYAIKAADVGATLTVTVTGTKPNYGPVARKSQSTAPVAP</sequence>
<evidence type="ECO:0000313" key="4">
    <source>
        <dbReference type="Proteomes" id="UP000272015"/>
    </source>
</evidence>
<dbReference type="InterPro" id="IPR014044">
    <property type="entry name" value="CAP_dom"/>
</dbReference>
<evidence type="ECO:0000259" key="2">
    <source>
        <dbReference type="Pfam" id="PF00188"/>
    </source>
</evidence>
<dbReference type="Proteomes" id="UP000272015">
    <property type="component" value="Unassembled WGS sequence"/>
</dbReference>
<feature type="domain" description="SCP" evidence="2">
    <location>
        <begin position="46"/>
        <end position="149"/>
    </location>
</feature>
<feature type="signal peptide" evidence="1">
    <location>
        <begin position="1"/>
        <end position="34"/>
    </location>
</feature>
<dbReference type="Pfam" id="PF00188">
    <property type="entry name" value="CAP"/>
    <property type="match status" value="1"/>
</dbReference>
<keyword evidence="4" id="KW-1185">Reference proteome</keyword>
<comment type="caution">
    <text evidence="3">The sequence shown here is derived from an EMBL/GenBank/DDBJ whole genome shotgun (WGS) entry which is preliminary data.</text>
</comment>
<evidence type="ECO:0000313" key="3">
    <source>
        <dbReference type="EMBL" id="RJT88554.1"/>
    </source>
</evidence>
<dbReference type="OrthoDB" id="68195at2"/>
<dbReference type="AlphaFoldDB" id="A0A3A5MTK1"/>
<dbReference type="RefSeq" id="WP_119974625.1">
    <property type="nucleotide sequence ID" value="NZ_JBHSQA010000001.1"/>
</dbReference>
<dbReference type="PANTHER" id="PTHR31157">
    <property type="entry name" value="SCP DOMAIN-CONTAINING PROTEIN"/>
    <property type="match status" value="1"/>
</dbReference>
<name>A0A3A5MTK1_9MICO</name>
<dbReference type="PANTHER" id="PTHR31157:SF1">
    <property type="entry name" value="SCP DOMAIN-CONTAINING PROTEIN"/>
    <property type="match status" value="1"/>
</dbReference>
<dbReference type="InterPro" id="IPR035940">
    <property type="entry name" value="CAP_sf"/>
</dbReference>
<reference evidence="3 4" key="1">
    <citation type="submission" date="2018-09" db="EMBL/GenBank/DDBJ databases">
        <title>Novel species of Cryobacterium.</title>
        <authorList>
            <person name="Liu Q."/>
            <person name="Xin Y.-H."/>
        </authorList>
    </citation>
    <scope>NUCLEOTIDE SEQUENCE [LARGE SCALE GENOMIC DNA]</scope>
    <source>
        <strain evidence="3 4">Hh39</strain>
    </source>
</reference>
<keyword evidence="1" id="KW-0732">Signal</keyword>
<dbReference type="Gene3D" id="3.40.33.10">
    <property type="entry name" value="CAP"/>
    <property type="match status" value="1"/>
</dbReference>
<dbReference type="CDD" id="cd05379">
    <property type="entry name" value="CAP_bacterial"/>
    <property type="match status" value="1"/>
</dbReference>
<organism evidence="3 4">
    <name type="scientific">Cryobacterium melibiosiphilum</name>
    <dbReference type="NCBI Taxonomy" id="995039"/>
    <lineage>
        <taxon>Bacteria</taxon>
        <taxon>Bacillati</taxon>
        <taxon>Actinomycetota</taxon>
        <taxon>Actinomycetes</taxon>
        <taxon>Micrococcales</taxon>
        <taxon>Microbacteriaceae</taxon>
        <taxon>Cryobacterium</taxon>
    </lineage>
</organism>